<evidence type="ECO:0000259" key="6">
    <source>
        <dbReference type="Pfam" id="PF04055"/>
    </source>
</evidence>
<feature type="domain" description="Radical SAM core" evidence="6">
    <location>
        <begin position="88"/>
        <end position="218"/>
    </location>
</feature>
<feature type="binding site" evidence="5">
    <location>
        <position position="96"/>
    </location>
    <ligand>
        <name>[4Fe-4S] cluster</name>
        <dbReference type="ChEBI" id="CHEBI:49883"/>
        <note>4Fe-4S-S-AdoMet</note>
    </ligand>
</feature>
<dbReference type="InterPro" id="IPR058240">
    <property type="entry name" value="rSAM_sf"/>
</dbReference>
<evidence type="ECO:0000256" key="1">
    <source>
        <dbReference type="ARBA" id="ARBA00022691"/>
    </source>
</evidence>
<evidence type="ECO:0000256" key="2">
    <source>
        <dbReference type="ARBA" id="ARBA00022723"/>
    </source>
</evidence>
<dbReference type="InterPro" id="IPR013785">
    <property type="entry name" value="Aldolase_TIM"/>
</dbReference>
<evidence type="ECO:0000313" key="7">
    <source>
        <dbReference type="EMBL" id="QCQ23528.1"/>
    </source>
</evidence>
<feature type="binding site" evidence="5">
    <location>
        <position position="92"/>
    </location>
    <ligand>
        <name>[4Fe-4S] cluster</name>
        <dbReference type="ChEBI" id="CHEBI:49883"/>
        <note>4Fe-4S-S-AdoMet</note>
    </ligand>
</feature>
<dbReference type="Gene3D" id="3.20.20.70">
    <property type="entry name" value="Aldolase class I"/>
    <property type="match status" value="1"/>
</dbReference>
<evidence type="ECO:0000256" key="3">
    <source>
        <dbReference type="ARBA" id="ARBA00023004"/>
    </source>
</evidence>
<dbReference type="Proteomes" id="UP000298602">
    <property type="component" value="Chromosome"/>
</dbReference>
<comment type="cofactor">
    <cofactor evidence="5">
        <name>[4Fe-4S] cluster</name>
        <dbReference type="ChEBI" id="CHEBI:49883"/>
    </cofactor>
    <text evidence="5">Binds 1 [4Fe-4S] cluster. The cluster is coordinated with 3 cysteines and an exchangeable S-adenosyl-L-methionine.</text>
</comment>
<dbReference type="GO" id="GO:0051536">
    <property type="term" value="F:iron-sulfur cluster binding"/>
    <property type="evidence" value="ECO:0007669"/>
    <property type="project" value="UniProtKB-KW"/>
</dbReference>
<feature type="binding site" evidence="5">
    <location>
        <position position="99"/>
    </location>
    <ligand>
        <name>[4Fe-4S] cluster</name>
        <dbReference type="ChEBI" id="CHEBI:49883"/>
        <note>4Fe-4S-S-AdoMet</note>
    </ligand>
</feature>
<dbReference type="PANTHER" id="PTHR43075">
    <property type="entry name" value="FORMATE LYASE ACTIVATING ENZYME, PUTATIVE (AFU_ORTHOLOGUE AFUA_2G15630)-RELATED"/>
    <property type="match status" value="1"/>
</dbReference>
<dbReference type="SFLD" id="SFLDG01099">
    <property type="entry name" value="Uncharacterised_Radical_SAM_Su"/>
    <property type="match status" value="1"/>
</dbReference>
<keyword evidence="2 5" id="KW-0479">Metal-binding</keyword>
<evidence type="ECO:0000256" key="4">
    <source>
        <dbReference type="ARBA" id="ARBA00023014"/>
    </source>
</evidence>
<keyword evidence="8" id="KW-1185">Reference proteome</keyword>
<dbReference type="PIRSF" id="PIRSF004869">
    <property type="entry name" value="PflX_prd"/>
    <property type="match status" value="1"/>
</dbReference>
<dbReference type="Pfam" id="PF04055">
    <property type="entry name" value="Radical_SAM"/>
    <property type="match status" value="1"/>
</dbReference>
<dbReference type="AlphaFoldDB" id="A0A4P8L671"/>
<dbReference type="GO" id="GO:0003824">
    <property type="term" value="F:catalytic activity"/>
    <property type="evidence" value="ECO:0007669"/>
    <property type="project" value="InterPro"/>
</dbReference>
<dbReference type="InterPro" id="IPR016431">
    <property type="entry name" value="Pyrv-formate_lyase-activ_prd"/>
</dbReference>
<dbReference type="CDD" id="cd01335">
    <property type="entry name" value="Radical_SAM"/>
    <property type="match status" value="1"/>
</dbReference>
<dbReference type="OrthoDB" id="9782387at2"/>
<keyword evidence="4 5" id="KW-0411">Iron-sulfur</keyword>
<dbReference type="InterPro" id="IPR007197">
    <property type="entry name" value="rSAM"/>
</dbReference>
<dbReference type="SUPFAM" id="SSF102114">
    <property type="entry name" value="Radical SAM enzymes"/>
    <property type="match status" value="1"/>
</dbReference>
<name>A0A4P8L671_9BACT</name>
<keyword evidence="1 5" id="KW-0949">S-adenosyl-L-methionine</keyword>
<reference evidence="7 8" key="1">
    <citation type="submission" date="2019-05" db="EMBL/GenBank/DDBJ databases">
        <title>The Complete Genome Sequence of the n-alkane-degrading Desulfoglaeba alkanexedens ALDC reveals multiple alkylsuccinate synthase gene clusters.</title>
        <authorList>
            <person name="Callaghan A.V."/>
            <person name="Davidova I.A."/>
            <person name="Duncan K.E."/>
            <person name="Morris B."/>
            <person name="McInerney M.J."/>
        </authorList>
    </citation>
    <scope>NUCLEOTIDE SEQUENCE [LARGE SCALE GENOMIC DNA]</scope>
    <source>
        <strain evidence="7 8">ALDC</strain>
    </source>
</reference>
<dbReference type="InterPro" id="IPR040085">
    <property type="entry name" value="MJ0674-like"/>
</dbReference>
<gene>
    <name evidence="7" type="ORF">FDQ92_09745</name>
</gene>
<organism evidence="7 8">
    <name type="scientific">Desulfoglaeba alkanexedens ALDC</name>
    <dbReference type="NCBI Taxonomy" id="980445"/>
    <lineage>
        <taxon>Bacteria</taxon>
        <taxon>Pseudomonadati</taxon>
        <taxon>Thermodesulfobacteriota</taxon>
        <taxon>Syntrophobacteria</taxon>
        <taxon>Syntrophobacterales</taxon>
        <taxon>Syntrophobacteraceae</taxon>
        <taxon>Desulfoglaeba</taxon>
    </lineage>
</organism>
<reference evidence="7 8" key="2">
    <citation type="submission" date="2019-05" db="EMBL/GenBank/DDBJ databases">
        <authorList>
            <person name="Suflita J.M."/>
            <person name="Marks C.R."/>
        </authorList>
    </citation>
    <scope>NUCLEOTIDE SEQUENCE [LARGE SCALE GENOMIC DNA]</scope>
    <source>
        <strain evidence="7 8">ALDC</strain>
    </source>
</reference>
<keyword evidence="3 5" id="KW-0408">Iron</keyword>
<dbReference type="PANTHER" id="PTHR43075:SF1">
    <property type="entry name" value="FORMATE LYASE ACTIVATING ENZYME, PUTATIVE (AFU_ORTHOLOGUE AFUA_2G15630)-RELATED"/>
    <property type="match status" value="1"/>
</dbReference>
<dbReference type="GO" id="GO:0046872">
    <property type="term" value="F:metal ion binding"/>
    <property type="evidence" value="ECO:0007669"/>
    <property type="project" value="UniProtKB-KW"/>
</dbReference>
<dbReference type="EMBL" id="CP040098">
    <property type="protein sequence ID" value="QCQ23528.1"/>
    <property type="molecule type" value="Genomic_DNA"/>
</dbReference>
<dbReference type="KEGG" id="dax:FDQ92_09745"/>
<proteinExistence type="predicted"/>
<evidence type="ECO:0000313" key="8">
    <source>
        <dbReference type="Proteomes" id="UP000298602"/>
    </source>
</evidence>
<protein>
    <submittedName>
        <fullName evidence="7">Radical SAM protein</fullName>
    </submittedName>
</protein>
<sequence length="316" mass="34809">MFKNKGGFEEVRPGYLRLFRTGELERRAVALETILEACELCPRRCGVNRKAGRIGACGVGARPKIAAASIHPWEEPPLSGTRGSGTLFFSGCTLRCLFCQNYPISQLGVGRELTVEALAEEMFRLQCRGAHNLNLVTPTHQVPAFVRALCLAVPMGFRLPIVYNTSGYERVEILRLLDGIVDVYLPDIKYADPAVSLALSGRADYVEANRRALKVMAEQVGPLQLDRQGIAFRGLMVRHMVLPEGLAGTGDCLEFIRSQLGPQTWVSLLHQYFPAHKALNRPPLDRKVTEKEYSDALGILFSLGLPNGFVQEADGG</sequence>
<accession>A0A4P8L671</accession>
<evidence type="ECO:0000256" key="5">
    <source>
        <dbReference type="PIRSR" id="PIRSR004869-50"/>
    </source>
</evidence>
<dbReference type="SFLD" id="SFLDS00029">
    <property type="entry name" value="Radical_SAM"/>
    <property type="match status" value="1"/>
</dbReference>